<accession>A0A6M8BMX7</accession>
<dbReference type="AlphaFoldDB" id="A0A6M8BMX7"/>
<protein>
    <submittedName>
        <fullName evidence="1">Type II toxin-antitoxin system HicB family antitoxin</fullName>
    </submittedName>
</protein>
<keyword evidence="2" id="KW-1185">Reference proteome</keyword>
<name>A0A6M8BMX7_9CYAN</name>
<reference evidence="1 2" key="1">
    <citation type="submission" date="2020-05" db="EMBL/GenBank/DDBJ databases">
        <title>Complete genome sequence of of a novel Thermoleptolyngbya strain isolated from hot springs of Ganzi, Sichuan China.</title>
        <authorList>
            <person name="Tang J."/>
            <person name="Daroch M."/>
            <person name="Li L."/>
            <person name="Waleron K."/>
            <person name="Waleron M."/>
            <person name="Waleron M."/>
        </authorList>
    </citation>
    <scope>NUCLEOTIDE SEQUENCE [LARGE SCALE GENOMIC DNA]</scope>
    <source>
        <strain evidence="1 2">PKUAC-SCTA183</strain>
    </source>
</reference>
<evidence type="ECO:0000313" key="2">
    <source>
        <dbReference type="Proteomes" id="UP000505210"/>
    </source>
</evidence>
<dbReference type="InterPro" id="IPR035069">
    <property type="entry name" value="TTHA1013/TTHA0281-like"/>
</dbReference>
<sequence>MLNYRGYTAKVDYDPEAEVLHGTVLDLRDAIVFQAKEIKDVKRNFHDAVDQYLSLMERTGQEPEKPFKGNIAFRTSSATHKKISLAAARADMSINAWMDQVLSEAADAELKGYRYERGNAGHFNQLVAVPLEQAVATSSAVLLTEVLRQDGAIAPQLVSAFNPYASRKDPHASLEIMKSLDLILRGIAIDRAQVQEGMAKLLSLTKSDDVAEVPPFVLRAISDQMLRTINLDPAAPANVNFSLHPENTPVINT</sequence>
<dbReference type="Pfam" id="PF05534">
    <property type="entry name" value="HicB"/>
    <property type="match status" value="1"/>
</dbReference>
<organism evidence="1 2">
    <name type="scientific">Thermoleptolyngbya sichuanensis A183</name>
    <dbReference type="NCBI Taxonomy" id="2737172"/>
    <lineage>
        <taxon>Bacteria</taxon>
        <taxon>Bacillati</taxon>
        <taxon>Cyanobacteriota</taxon>
        <taxon>Cyanophyceae</taxon>
        <taxon>Oculatellales</taxon>
        <taxon>Oculatellaceae</taxon>
        <taxon>Thermoleptolyngbya</taxon>
        <taxon>Thermoleptolyngbya sichuanensis</taxon>
    </lineage>
</organism>
<dbReference type="SUPFAM" id="SSF143100">
    <property type="entry name" value="TTHA1013/TTHA0281-like"/>
    <property type="match status" value="1"/>
</dbReference>
<dbReference type="InterPro" id="IPR008651">
    <property type="entry name" value="Uncharacterised_HicB"/>
</dbReference>
<dbReference type="Proteomes" id="UP000505210">
    <property type="component" value="Chromosome"/>
</dbReference>
<proteinExistence type="predicted"/>
<dbReference type="KEGG" id="theu:HPC62_19030"/>
<dbReference type="EMBL" id="CP053661">
    <property type="protein sequence ID" value="QKD85061.1"/>
    <property type="molecule type" value="Genomic_DNA"/>
</dbReference>
<evidence type="ECO:0000313" key="1">
    <source>
        <dbReference type="EMBL" id="QKD85061.1"/>
    </source>
</evidence>
<gene>
    <name evidence="1" type="ORF">HPC62_19030</name>
</gene>